<reference evidence="5 6" key="1">
    <citation type="submission" date="2018-01" db="EMBL/GenBank/DDBJ databases">
        <title>Species boundaries and ecological features among Paraburkholderia terrae DSMZ17804T, P. hospita DSMZ17164T and P. caribensis DSMZ13236T.</title>
        <authorList>
            <person name="Pratama A.A."/>
        </authorList>
    </citation>
    <scope>NUCLEOTIDE SEQUENCE [LARGE SCALE GENOMIC DNA]</scope>
    <source>
        <strain evidence="5 6">DSM 17804</strain>
    </source>
</reference>
<dbReference type="SMART" id="SM00421">
    <property type="entry name" value="HTH_LUXR"/>
    <property type="match status" value="1"/>
</dbReference>
<dbReference type="InterPro" id="IPR036388">
    <property type="entry name" value="WH-like_DNA-bd_sf"/>
</dbReference>
<evidence type="ECO:0000313" key="5">
    <source>
        <dbReference type="EMBL" id="AUT58644.1"/>
    </source>
</evidence>
<dbReference type="PANTHER" id="PTHR44688:SF16">
    <property type="entry name" value="DNA-BINDING TRANSCRIPTIONAL ACTIVATOR DEVR_DOSR"/>
    <property type="match status" value="1"/>
</dbReference>
<dbReference type="KEGG" id="pter:C2L65_02790"/>
<dbReference type="InterPro" id="IPR041617">
    <property type="entry name" value="TPR_MalT"/>
</dbReference>
<evidence type="ECO:0000256" key="1">
    <source>
        <dbReference type="ARBA" id="ARBA00023015"/>
    </source>
</evidence>
<dbReference type="GO" id="GO:0006355">
    <property type="term" value="P:regulation of DNA-templated transcription"/>
    <property type="evidence" value="ECO:0007669"/>
    <property type="project" value="InterPro"/>
</dbReference>
<dbReference type="Gene3D" id="3.40.50.300">
    <property type="entry name" value="P-loop containing nucleotide triphosphate hydrolases"/>
    <property type="match status" value="1"/>
</dbReference>
<evidence type="ECO:0000256" key="2">
    <source>
        <dbReference type="ARBA" id="ARBA00023125"/>
    </source>
</evidence>
<dbReference type="CDD" id="cd06170">
    <property type="entry name" value="LuxR_C_like"/>
    <property type="match status" value="1"/>
</dbReference>
<dbReference type="EMBL" id="CP026111">
    <property type="protein sequence ID" value="AUT58644.1"/>
    <property type="molecule type" value="Genomic_DNA"/>
</dbReference>
<dbReference type="SUPFAM" id="SSF46894">
    <property type="entry name" value="C-terminal effector domain of the bipartite response regulators"/>
    <property type="match status" value="1"/>
</dbReference>
<dbReference type="PROSITE" id="PS50043">
    <property type="entry name" value="HTH_LUXR_2"/>
    <property type="match status" value="1"/>
</dbReference>
<dbReference type="InterPro" id="IPR011990">
    <property type="entry name" value="TPR-like_helical_dom_sf"/>
</dbReference>
<keyword evidence="2" id="KW-0238">DNA-binding</keyword>
<dbReference type="AlphaFoldDB" id="A0A2I8EIG2"/>
<dbReference type="Gene3D" id="1.10.10.10">
    <property type="entry name" value="Winged helix-like DNA-binding domain superfamily/Winged helix DNA-binding domain"/>
    <property type="match status" value="1"/>
</dbReference>
<dbReference type="Gene3D" id="1.25.40.10">
    <property type="entry name" value="Tetratricopeptide repeat domain"/>
    <property type="match status" value="1"/>
</dbReference>
<protein>
    <submittedName>
        <fullName evidence="5">Helix-turn-helix transcriptional regulator</fullName>
    </submittedName>
</protein>
<name>A0A2I8EIG2_9BURK</name>
<dbReference type="Proteomes" id="UP000243502">
    <property type="component" value="Chromosome 1"/>
</dbReference>
<proteinExistence type="predicted"/>
<accession>A0A2I8EIG2</accession>
<dbReference type="OrthoDB" id="134985at2"/>
<dbReference type="InterPro" id="IPR027417">
    <property type="entry name" value="P-loop_NTPase"/>
</dbReference>
<dbReference type="InterPro" id="IPR000792">
    <property type="entry name" value="Tscrpt_reg_LuxR_C"/>
</dbReference>
<gene>
    <name evidence="5" type="ORF">C2L65_02790</name>
</gene>
<dbReference type="InterPro" id="IPR041664">
    <property type="entry name" value="AAA_16"/>
</dbReference>
<dbReference type="Pfam" id="PF13191">
    <property type="entry name" value="AAA_16"/>
    <property type="match status" value="1"/>
</dbReference>
<dbReference type="PANTHER" id="PTHR44688">
    <property type="entry name" value="DNA-BINDING TRANSCRIPTIONAL ACTIVATOR DEVR_DOSR"/>
    <property type="match status" value="1"/>
</dbReference>
<dbReference type="GO" id="GO:0003677">
    <property type="term" value="F:DNA binding"/>
    <property type="evidence" value="ECO:0007669"/>
    <property type="project" value="UniProtKB-KW"/>
</dbReference>
<evidence type="ECO:0000259" key="4">
    <source>
        <dbReference type="PROSITE" id="PS50043"/>
    </source>
</evidence>
<dbReference type="SUPFAM" id="SSF52540">
    <property type="entry name" value="P-loop containing nucleoside triphosphate hydrolases"/>
    <property type="match status" value="1"/>
</dbReference>
<sequence>MHYRNAARSPIGIAPKRRLLGTAIEWPVNFCHPNSHYRWRGRHEAQVDMPQNARSTSACLRNAGTEESGAHLRLLPPRSAARVVARERLLAQLRDARRMRCIVVQGPAGSGKTTALVAWREALLPLGFDIAWLTFTSDDDDPTVCLDDLVGSLSQVNPSICKEAALLGGRGMDEEAVERTVIALVNGIARHPAELVLVLDDVHHLANARNHEALQWLLDYAPANLHIVFASRTIPSLSLGRLRDQGLVLELDMRDLRFTAQESEAFLKAQIGDISTKDARRLHELADGWAAGLQLFAIRAKRNRQGPNDGASADMPAQLHLHDPRAFADYFEREVLSRLSPSEVELLIRMAACARICGQLCVALVAGEQNPAEVLALLARLESDNLFVAPVESQDAAVWYRLNPLFRETLLERFGARSERYQRDVHRAAWTWFRAHGHADEAVRHALLAGEPGEAADLVLAVARELQVGGELRKVVALMRMLPVAEIQARIGLRLWMAHLHLYARDFAACETTVASLQGDIDQADPSLQYRLTLLQAALAVQRDDTDGAMSILPRLLDAPAQSDGLIVGARNNILSWLYMHRGHYADARRMQLDTPPILFDDAPLVGTSAGTLNGRCFVGFSYALEGKFVQAERICRDVLFEADSRGSPAAEASCLAAALLGEVLYEFNEPDAARKLIEGRVDVLERVSVPDSVLRVHTVLASVHWLAGHHLDAMAYLERLDEYASQHGLLRLVAHGLAEQVRHHLSIDHFDAAEAALARLDTIAARVPPERASTLTAVAALTEQAHIDWCVAHADFEAAAVRLQPLIALCEERGWQRHAVRYEMQAAVVAARLGRTAAMHKYVLSALRRGHRLGLVRTILDADRGALDVIHAVLDATPEDPLLRFYASRLDAAHQAAVAVAGRCDAPPDARGNISTGAELLSEREAEVVHLLAQALPNKKIARTLGLSPETVKWHLKNIYGKLGVSSRDEAVARVRDFELGCASGEIAR</sequence>
<dbReference type="Pfam" id="PF00196">
    <property type="entry name" value="GerE"/>
    <property type="match status" value="1"/>
</dbReference>
<organism evidence="5 6">
    <name type="scientific">Paraburkholderia terrae</name>
    <dbReference type="NCBI Taxonomy" id="311230"/>
    <lineage>
        <taxon>Bacteria</taxon>
        <taxon>Pseudomonadati</taxon>
        <taxon>Pseudomonadota</taxon>
        <taxon>Betaproteobacteria</taxon>
        <taxon>Burkholderiales</taxon>
        <taxon>Burkholderiaceae</taxon>
        <taxon>Paraburkholderia</taxon>
    </lineage>
</organism>
<dbReference type="Pfam" id="PF25873">
    <property type="entry name" value="WHD_MalT"/>
    <property type="match status" value="1"/>
</dbReference>
<dbReference type="Pfam" id="PF17874">
    <property type="entry name" value="TPR_MalT"/>
    <property type="match status" value="1"/>
</dbReference>
<dbReference type="InterPro" id="IPR016032">
    <property type="entry name" value="Sig_transdc_resp-reg_C-effctor"/>
</dbReference>
<keyword evidence="1" id="KW-0805">Transcription regulation</keyword>
<keyword evidence="3" id="KW-0804">Transcription</keyword>
<dbReference type="PRINTS" id="PR00038">
    <property type="entry name" value="HTHLUXR"/>
</dbReference>
<evidence type="ECO:0000256" key="3">
    <source>
        <dbReference type="ARBA" id="ARBA00023163"/>
    </source>
</evidence>
<feature type="domain" description="HTH luxR-type" evidence="4">
    <location>
        <begin position="915"/>
        <end position="980"/>
    </location>
</feature>
<evidence type="ECO:0000313" key="6">
    <source>
        <dbReference type="Proteomes" id="UP000243502"/>
    </source>
</evidence>
<dbReference type="InterPro" id="IPR059106">
    <property type="entry name" value="WHD_MalT"/>
</dbReference>